<evidence type="ECO:0000256" key="1">
    <source>
        <dbReference type="ARBA" id="ARBA00001947"/>
    </source>
</evidence>
<evidence type="ECO:0000256" key="2">
    <source>
        <dbReference type="ARBA" id="ARBA00004141"/>
    </source>
</evidence>
<dbReference type="PROSITE" id="PS50106">
    <property type="entry name" value="PDZ"/>
    <property type="match status" value="1"/>
</dbReference>
<evidence type="ECO:0000256" key="8">
    <source>
        <dbReference type="ARBA" id="ARBA00022989"/>
    </source>
</evidence>
<protein>
    <recommendedName>
        <fullName evidence="11">Zinc metalloprotease</fullName>
        <ecNumber evidence="11">3.4.24.-</ecNumber>
    </recommendedName>
</protein>
<dbReference type="STRING" id="99656.SAMN05421659_102346"/>
<keyword evidence="7 11" id="KW-0862">Zinc</keyword>
<dbReference type="AlphaFoldDB" id="A0A1I0N301"/>
<organism evidence="13 14">
    <name type="scientific">[Clostridium] fimetarium</name>
    <dbReference type="NCBI Taxonomy" id="99656"/>
    <lineage>
        <taxon>Bacteria</taxon>
        <taxon>Bacillati</taxon>
        <taxon>Bacillota</taxon>
        <taxon>Clostridia</taxon>
        <taxon>Lachnospirales</taxon>
        <taxon>Lachnospiraceae</taxon>
    </lineage>
</organism>
<keyword evidence="5 11" id="KW-0812">Transmembrane</keyword>
<keyword evidence="14" id="KW-1185">Reference proteome</keyword>
<feature type="transmembrane region" description="Helical" evidence="11">
    <location>
        <begin position="389"/>
        <end position="413"/>
    </location>
</feature>
<sequence>MIDIILAIILLSVIILVHEFGHFILAKANGVMVVEFSLGFGPKLLHFKKGETEYSLKLLPFGGACMMLGEDYDAEITDEDKSIPTNRQSIKNNANTNANANTSNKIIDSDKALKKQYDMTRAFSSKSVWARMSILAAGPIFNFLLAFILAVIIIGSLGYDPCTVNLINADSPASIAGLQEGDLITSINGRDITFTRELTLYRTLYPDKTMDVTYVRAGEKHTTTLTPLYNKNSAYRVGITISNCVVNSISADSPAKKGGLKVNDLVKSVDGQPITSSDQLSEILAVTGSKEVTLLVERDGKEVTLNVIPELTETESYYTGLFCYGERVKTTPIHTLEYGVKEVGYWIRTVFDSLGMLVGGKVSLNDVAGPVGIVNVIGNVVEQSKPDGAFYIMLNLFSFAVMISANLGVMNLLPIPALDGGRLVFCIIEAVRGKPINKEKEGMVHFVGMILLMVLMVLILFNDVKNIFM</sequence>
<dbReference type="EC" id="3.4.24.-" evidence="11"/>
<comment type="similarity">
    <text evidence="3 11">Belongs to the peptidase M50B family.</text>
</comment>
<evidence type="ECO:0000256" key="6">
    <source>
        <dbReference type="ARBA" id="ARBA00022801"/>
    </source>
</evidence>
<keyword evidence="10 11" id="KW-0472">Membrane</keyword>
<feature type="domain" description="PDZ" evidence="12">
    <location>
        <begin position="225"/>
        <end position="311"/>
    </location>
</feature>
<dbReference type="NCBIfam" id="TIGR00054">
    <property type="entry name" value="RIP metalloprotease RseP"/>
    <property type="match status" value="1"/>
</dbReference>
<dbReference type="InterPro" id="IPR008915">
    <property type="entry name" value="Peptidase_M50"/>
</dbReference>
<feature type="transmembrane region" description="Helical" evidence="11">
    <location>
        <begin position="6"/>
        <end position="25"/>
    </location>
</feature>
<dbReference type="CDD" id="cd06163">
    <property type="entry name" value="S2P-M50_PDZ_RseP-like"/>
    <property type="match status" value="1"/>
</dbReference>
<dbReference type="SMART" id="SM00228">
    <property type="entry name" value="PDZ"/>
    <property type="match status" value="2"/>
</dbReference>
<dbReference type="GO" id="GO:0016020">
    <property type="term" value="C:membrane"/>
    <property type="evidence" value="ECO:0007669"/>
    <property type="project" value="UniProtKB-SubCell"/>
</dbReference>
<dbReference type="GO" id="GO:0046872">
    <property type="term" value="F:metal ion binding"/>
    <property type="evidence" value="ECO:0007669"/>
    <property type="project" value="UniProtKB-KW"/>
</dbReference>
<reference evidence="13 14" key="1">
    <citation type="submission" date="2016-10" db="EMBL/GenBank/DDBJ databases">
        <authorList>
            <person name="de Groot N.N."/>
        </authorList>
    </citation>
    <scope>NUCLEOTIDE SEQUENCE [LARGE SCALE GENOMIC DNA]</scope>
    <source>
        <strain evidence="13 14">DSM 9179</strain>
    </source>
</reference>
<dbReference type="InterPro" id="IPR041489">
    <property type="entry name" value="PDZ_6"/>
</dbReference>
<evidence type="ECO:0000259" key="12">
    <source>
        <dbReference type="PROSITE" id="PS50106"/>
    </source>
</evidence>
<proteinExistence type="inferred from homology"/>
<feature type="transmembrane region" description="Helical" evidence="11">
    <location>
        <begin position="134"/>
        <end position="159"/>
    </location>
</feature>
<keyword evidence="6 11" id="KW-0378">Hydrolase</keyword>
<dbReference type="PANTHER" id="PTHR42837">
    <property type="entry name" value="REGULATOR OF SIGMA-E PROTEASE RSEP"/>
    <property type="match status" value="1"/>
</dbReference>
<keyword evidence="8 11" id="KW-1133">Transmembrane helix</keyword>
<evidence type="ECO:0000256" key="5">
    <source>
        <dbReference type="ARBA" id="ARBA00022692"/>
    </source>
</evidence>
<dbReference type="PANTHER" id="PTHR42837:SF2">
    <property type="entry name" value="MEMBRANE METALLOPROTEASE ARASP2, CHLOROPLASTIC-RELATED"/>
    <property type="match status" value="1"/>
</dbReference>
<dbReference type="SUPFAM" id="SSF50156">
    <property type="entry name" value="PDZ domain-like"/>
    <property type="match status" value="2"/>
</dbReference>
<dbReference type="Gene3D" id="2.30.42.10">
    <property type="match status" value="2"/>
</dbReference>
<comment type="cofactor">
    <cofactor evidence="1 11">
        <name>Zn(2+)</name>
        <dbReference type="ChEBI" id="CHEBI:29105"/>
    </cofactor>
</comment>
<dbReference type="Proteomes" id="UP000199701">
    <property type="component" value="Unassembled WGS sequence"/>
</dbReference>
<feature type="transmembrane region" description="Helical" evidence="11">
    <location>
        <begin position="442"/>
        <end position="461"/>
    </location>
</feature>
<evidence type="ECO:0000256" key="9">
    <source>
        <dbReference type="ARBA" id="ARBA00023049"/>
    </source>
</evidence>
<keyword evidence="9 11" id="KW-0482">Metalloprotease</keyword>
<name>A0A1I0N301_9FIRM</name>
<keyword evidence="11" id="KW-0479">Metal-binding</keyword>
<evidence type="ECO:0000256" key="10">
    <source>
        <dbReference type="ARBA" id="ARBA00023136"/>
    </source>
</evidence>
<evidence type="ECO:0000256" key="7">
    <source>
        <dbReference type="ARBA" id="ARBA00022833"/>
    </source>
</evidence>
<dbReference type="InterPro" id="IPR036034">
    <property type="entry name" value="PDZ_sf"/>
</dbReference>
<evidence type="ECO:0000256" key="11">
    <source>
        <dbReference type="RuleBase" id="RU362031"/>
    </source>
</evidence>
<dbReference type="GO" id="GO:0006508">
    <property type="term" value="P:proteolysis"/>
    <property type="evidence" value="ECO:0007669"/>
    <property type="project" value="UniProtKB-KW"/>
</dbReference>
<dbReference type="InterPro" id="IPR004387">
    <property type="entry name" value="Pept_M50_Zn"/>
</dbReference>
<keyword evidence="4 13" id="KW-0645">Protease</keyword>
<dbReference type="GO" id="GO:0004222">
    <property type="term" value="F:metalloendopeptidase activity"/>
    <property type="evidence" value="ECO:0007669"/>
    <property type="project" value="InterPro"/>
</dbReference>
<dbReference type="Pfam" id="PF02163">
    <property type="entry name" value="Peptidase_M50"/>
    <property type="match status" value="1"/>
</dbReference>
<dbReference type="RefSeq" id="WP_330385934.1">
    <property type="nucleotide sequence ID" value="NZ_FOJI01000002.1"/>
</dbReference>
<evidence type="ECO:0000256" key="4">
    <source>
        <dbReference type="ARBA" id="ARBA00022670"/>
    </source>
</evidence>
<dbReference type="EMBL" id="FOJI01000002">
    <property type="protein sequence ID" value="SEV95444.1"/>
    <property type="molecule type" value="Genomic_DNA"/>
</dbReference>
<accession>A0A1I0N301</accession>
<evidence type="ECO:0000313" key="14">
    <source>
        <dbReference type="Proteomes" id="UP000199701"/>
    </source>
</evidence>
<dbReference type="CDD" id="cd23081">
    <property type="entry name" value="cpPDZ_EcRseP-like"/>
    <property type="match status" value="1"/>
</dbReference>
<evidence type="ECO:0000313" key="13">
    <source>
        <dbReference type="EMBL" id="SEV95444.1"/>
    </source>
</evidence>
<evidence type="ECO:0000256" key="3">
    <source>
        <dbReference type="ARBA" id="ARBA00007931"/>
    </source>
</evidence>
<dbReference type="Pfam" id="PF17820">
    <property type="entry name" value="PDZ_6"/>
    <property type="match status" value="2"/>
</dbReference>
<comment type="subcellular location">
    <subcellularLocation>
        <location evidence="2">Membrane</location>
        <topology evidence="2">Multi-pass membrane protein</topology>
    </subcellularLocation>
</comment>
<gene>
    <name evidence="13" type="ORF">SAMN05421659_102346</name>
</gene>
<dbReference type="InterPro" id="IPR001478">
    <property type="entry name" value="PDZ"/>
</dbReference>